<dbReference type="RefSeq" id="XP_019029758.1">
    <property type="nucleotide sequence ID" value="XM_019178320.1"/>
</dbReference>
<comment type="caution">
    <text evidence="2">The sequence shown here is derived from an EMBL/GenBank/DDBJ whole genome shotgun (WGS) entry which is preliminary data.</text>
</comment>
<dbReference type="AlphaFoldDB" id="A0A1E3IQM5"/>
<gene>
    <name evidence="2" type="ORF">L198_06254</name>
</gene>
<dbReference type="EMBL" id="AWGH01000021">
    <property type="protein sequence ID" value="ODN90236.1"/>
    <property type="molecule type" value="Genomic_DNA"/>
</dbReference>
<organism evidence="2 3">
    <name type="scientific">Cryptococcus wingfieldii CBS 7118</name>
    <dbReference type="NCBI Taxonomy" id="1295528"/>
    <lineage>
        <taxon>Eukaryota</taxon>
        <taxon>Fungi</taxon>
        <taxon>Dikarya</taxon>
        <taxon>Basidiomycota</taxon>
        <taxon>Agaricomycotina</taxon>
        <taxon>Tremellomycetes</taxon>
        <taxon>Tremellales</taxon>
        <taxon>Cryptococcaceae</taxon>
        <taxon>Cryptococcus</taxon>
    </lineage>
</organism>
<evidence type="ECO:0000313" key="2">
    <source>
        <dbReference type="EMBL" id="ODN90236.1"/>
    </source>
</evidence>
<proteinExistence type="predicted"/>
<dbReference type="GeneID" id="30195466"/>
<accession>A0A1E3IQM5</accession>
<name>A0A1E3IQM5_9TREE</name>
<reference evidence="2 3" key="1">
    <citation type="submission" date="2016-06" db="EMBL/GenBank/DDBJ databases">
        <title>Evolution of pathogenesis and genome organization in the Tremellales.</title>
        <authorList>
            <person name="Cuomo C."/>
            <person name="Litvintseva A."/>
            <person name="Heitman J."/>
            <person name="Chen Y."/>
            <person name="Sun S."/>
            <person name="Springer D."/>
            <person name="Dromer F."/>
            <person name="Young S."/>
            <person name="Zeng Q."/>
            <person name="Chapman S."/>
            <person name="Gujja S."/>
            <person name="Saif S."/>
            <person name="Birren B."/>
        </authorList>
    </citation>
    <scope>NUCLEOTIDE SEQUENCE [LARGE SCALE GENOMIC DNA]</scope>
    <source>
        <strain evidence="2 3">CBS 7118</strain>
    </source>
</reference>
<dbReference type="OrthoDB" id="10488477at2759"/>
<keyword evidence="3" id="KW-1185">Reference proteome</keyword>
<protein>
    <submittedName>
        <fullName evidence="2">Uncharacterized protein</fullName>
    </submittedName>
</protein>
<evidence type="ECO:0000313" key="3">
    <source>
        <dbReference type="Proteomes" id="UP000094819"/>
    </source>
</evidence>
<feature type="region of interest" description="Disordered" evidence="1">
    <location>
        <begin position="1"/>
        <end position="20"/>
    </location>
</feature>
<feature type="compositionally biased region" description="Polar residues" evidence="1">
    <location>
        <begin position="1"/>
        <end position="16"/>
    </location>
</feature>
<dbReference type="Proteomes" id="UP000094819">
    <property type="component" value="Unassembled WGS sequence"/>
</dbReference>
<sequence length="195" mass="21460">MASSQVTSQVWPVSNDDNCDDEACFSIGGILEKGGTQSPSQAGEEQTEKEKKAHIWSCTFIEPDGEHIYRGSFTTCSRASKSSKAENADYITRANELSMALYDSIRMTKSLWGPACRTSGNVDHLIEAEESTFHKLVEDMPERYGDIAWHEADRNNAVRTVMLYDEDSSQGTSSMGDGSDVEEVVAGMRLVLADD</sequence>
<evidence type="ECO:0000256" key="1">
    <source>
        <dbReference type="SAM" id="MobiDB-lite"/>
    </source>
</evidence>